<dbReference type="Pfam" id="PF00497">
    <property type="entry name" value="SBP_bac_3"/>
    <property type="match status" value="1"/>
</dbReference>
<accession>A0A0C1E9B4</accession>
<gene>
    <name evidence="4" type="ORF">DB43_HO00070</name>
</gene>
<reference evidence="4 5" key="1">
    <citation type="journal article" date="2014" name="Mol. Biol. Evol.">
        <title>Massive expansion of Ubiquitination-related gene families within the Chlamydiae.</title>
        <authorList>
            <person name="Domman D."/>
            <person name="Collingro A."/>
            <person name="Lagkouvardos I."/>
            <person name="Gehre L."/>
            <person name="Weinmaier T."/>
            <person name="Rattei T."/>
            <person name="Subtil A."/>
            <person name="Horn M."/>
        </authorList>
    </citation>
    <scope>NUCLEOTIDE SEQUENCE [LARGE SCALE GENOMIC DNA]</scope>
    <source>
        <strain evidence="4 5">OEW1</strain>
    </source>
</reference>
<dbReference type="CDD" id="cd13629">
    <property type="entry name" value="PBP2_Dsm1740"/>
    <property type="match status" value="1"/>
</dbReference>
<dbReference type="Gene3D" id="3.40.190.10">
    <property type="entry name" value="Periplasmic binding protein-like II"/>
    <property type="match status" value="2"/>
</dbReference>
<proteinExistence type="predicted"/>
<dbReference type="Proteomes" id="UP000031307">
    <property type="component" value="Unassembled WGS sequence"/>
</dbReference>
<dbReference type="SMART" id="SM00062">
    <property type="entry name" value="PBPb"/>
    <property type="match status" value="1"/>
</dbReference>
<organism evidence="4 5">
    <name type="scientific">Parachlamydia acanthamoebae</name>
    <dbReference type="NCBI Taxonomy" id="83552"/>
    <lineage>
        <taxon>Bacteria</taxon>
        <taxon>Pseudomonadati</taxon>
        <taxon>Chlamydiota</taxon>
        <taxon>Chlamydiia</taxon>
        <taxon>Parachlamydiales</taxon>
        <taxon>Parachlamydiaceae</taxon>
        <taxon>Parachlamydia</taxon>
    </lineage>
</organism>
<evidence type="ECO:0000313" key="5">
    <source>
        <dbReference type="Proteomes" id="UP000031307"/>
    </source>
</evidence>
<dbReference type="PATRIC" id="fig|83552.4.peg.2216"/>
<evidence type="ECO:0000313" key="4">
    <source>
        <dbReference type="EMBL" id="KIA76668.1"/>
    </source>
</evidence>
<dbReference type="PANTHER" id="PTHR35936">
    <property type="entry name" value="MEMBRANE-BOUND LYTIC MUREIN TRANSGLYCOSYLASE F"/>
    <property type="match status" value="1"/>
</dbReference>
<evidence type="ECO:0000259" key="2">
    <source>
        <dbReference type="SMART" id="SM00062"/>
    </source>
</evidence>
<sequence length="279" mass="31289">MLLRFSADMLQQKGKIMLALRPIRILSWLFIFGIFFVPLRAQETPLMIGMELAYPPFEMIDQEGRPAGISVEIGYALGRYLNRPVKIENIPFVGLIPALKTDKIDLIISSMSITKQRSASIDFSNPYLSVGLCLLVSKNSPLSSIAEGNQSKFKFVVKSGTSGEVYARKHLSQAQVVVLDKETSCVMEVVQGKADAFIYDQLSVFQNWKKNPNTTRALLHPFTQEDWGIGIKKGNTALLEQVNQFLKEFKKEGGIKKLGRLFLGPQMAAFEEMGIPFFM</sequence>
<dbReference type="AlphaFoldDB" id="A0A0C1E9B4"/>
<comment type="caution">
    <text evidence="4">The sequence shown here is derived from an EMBL/GenBank/DDBJ whole genome shotgun (WGS) entry which is preliminary data.</text>
</comment>
<feature type="domain" description="Solute-binding protein family 3/N-terminal" evidence="2">
    <location>
        <begin position="45"/>
        <end position="266"/>
    </location>
</feature>
<dbReference type="GO" id="GO:0015276">
    <property type="term" value="F:ligand-gated monoatomic ion channel activity"/>
    <property type="evidence" value="ECO:0007669"/>
    <property type="project" value="InterPro"/>
</dbReference>
<evidence type="ECO:0000256" key="1">
    <source>
        <dbReference type="ARBA" id="ARBA00022729"/>
    </source>
</evidence>
<name>A0A0C1E9B4_9BACT</name>
<dbReference type="EMBL" id="JSAM01000110">
    <property type="protein sequence ID" value="KIA76668.1"/>
    <property type="molecule type" value="Genomic_DNA"/>
</dbReference>
<dbReference type="SUPFAM" id="SSF53850">
    <property type="entry name" value="Periplasmic binding protein-like II"/>
    <property type="match status" value="1"/>
</dbReference>
<keyword evidence="1" id="KW-0732">Signal</keyword>
<dbReference type="GO" id="GO:0016020">
    <property type="term" value="C:membrane"/>
    <property type="evidence" value="ECO:0007669"/>
    <property type="project" value="InterPro"/>
</dbReference>
<feature type="domain" description="Ionotropic glutamate receptor C-terminal" evidence="3">
    <location>
        <begin position="45"/>
        <end position="265"/>
    </location>
</feature>
<evidence type="ECO:0000259" key="3">
    <source>
        <dbReference type="SMART" id="SM00079"/>
    </source>
</evidence>
<dbReference type="SMART" id="SM00079">
    <property type="entry name" value="PBPe"/>
    <property type="match status" value="1"/>
</dbReference>
<protein>
    <submittedName>
        <fullName evidence="4">Uncharacterized protein</fullName>
    </submittedName>
</protein>
<dbReference type="InterPro" id="IPR001638">
    <property type="entry name" value="Solute-binding_3/MltF_N"/>
</dbReference>
<dbReference type="PANTHER" id="PTHR35936:SF17">
    <property type="entry name" value="ARGININE-BINDING EXTRACELLULAR PROTEIN ARTP"/>
    <property type="match status" value="1"/>
</dbReference>
<dbReference type="InterPro" id="IPR001320">
    <property type="entry name" value="Iontro_rcpt_C"/>
</dbReference>